<dbReference type="Proteomes" id="UP000247647">
    <property type="component" value="Unassembled WGS sequence"/>
</dbReference>
<name>A0A318YFB4_ASPNB</name>
<dbReference type="GeneID" id="37129242"/>
<evidence type="ECO:0000313" key="3">
    <source>
        <dbReference type="Proteomes" id="UP000247647"/>
    </source>
</evidence>
<accession>A0A318YFB4</accession>
<protein>
    <submittedName>
        <fullName evidence="2">Uncharacterized protein</fullName>
    </submittedName>
</protein>
<reference evidence="2" key="1">
    <citation type="submission" date="2016-12" db="EMBL/GenBank/DDBJ databases">
        <title>The genomes of Aspergillus section Nigri reveals drivers in fungal speciation.</title>
        <authorList>
            <consortium name="DOE Joint Genome Institute"/>
            <person name="Vesth T.C."/>
            <person name="Nybo J."/>
            <person name="Theobald S."/>
            <person name="Brandl J."/>
            <person name="Frisvad J.C."/>
            <person name="Nielsen K.F."/>
            <person name="Lyhne E.K."/>
            <person name="Kogle M.E."/>
            <person name="Kuo A."/>
            <person name="Riley R."/>
            <person name="Clum A."/>
            <person name="Nolan M."/>
            <person name="Lipzen A."/>
            <person name="Salamov A."/>
            <person name="Henrissat B."/>
            <person name="Wiebenga A."/>
            <person name="De Vries R.P."/>
            <person name="Grigoriev I.V."/>
            <person name="Mortensen U.H."/>
            <person name="Andersen M.R."/>
            <person name="Baker S.E."/>
        </authorList>
    </citation>
    <scope>NUCLEOTIDE SEQUENCE [LARGE SCALE GENOMIC DNA]</scope>
    <source>
        <strain evidence="2">CBS 115656</strain>
    </source>
</reference>
<sequence length="549" mass="61781">MSAQVLISSEVEPLSLIPKLVKSCKGSILDPQELKNPTFSFTELEGSHTTDEDLDHLSDVAQTVLIEPPMHDVECFETTWARGSITLPAKESADVDELSDADEYPTSESPAYILTWFGLNKIDYHLYLAHNERGMDDNTRRNSMFLFDGDECRPCLYSQLSDIQTYYPNDIGEDNDPIMLINCLPVRGNPAAPADKAYILGFDFDSGNLFVRQFAWLPEYIDDVWCVWNEGFNRYEVQIKALRDTLRQCIDECKLDPGVGILSKGKYVVDNWEGTGVSEDPGMELVIVINFCLWVVDMAEPLILPCVPGAESLIADFRRYEEECRRILACASARFWKRVQKGYTEEQERCEKARSRYIDDLMTLHVPEAHELENVRGCAPSLDTASKLRQQYQDGRRECHEQGLQDVFTLPTNASVPKSPESTFREIVERSKQALASIILSSPAPKASQAKSHHLDRARSHRDWIATASGHSTSSSEEDSFSDASESRKSPVPVLLRRMSDLSQAHPELDNVSIREQLETILSEMKLTTGWLTGSKCLLGSGHAASEVR</sequence>
<evidence type="ECO:0000256" key="1">
    <source>
        <dbReference type="SAM" id="MobiDB-lite"/>
    </source>
</evidence>
<dbReference type="RefSeq" id="XP_025478222.1">
    <property type="nucleotide sequence ID" value="XM_025626786.1"/>
</dbReference>
<proteinExistence type="predicted"/>
<evidence type="ECO:0000313" key="2">
    <source>
        <dbReference type="EMBL" id="PYH32744.1"/>
    </source>
</evidence>
<gene>
    <name evidence="2" type="ORF">BO87DRAFT_417041</name>
</gene>
<dbReference type="OrthoDB" id="4363600at2759"/>
<dbReference type="EMBL" id="KZ821466">
    <property type="protein sequence ID" value="PYH32744.1"/>
    <property type="molecule type" value="Genomic_DNA"/>
</dbReference>
<keyword evidence="3" id="KW-1185">Reference proteome</keyword>
<dbReference type="AlphaFoldDB" id="A0A318YFB4"/>
<organism evidence="2 3">
    <name type="scientific">Aspergillus neoniger (strain CBS 115656)</name>
    <dbReference type="NCBI Taxonomy" id="1448310"/>
    <lineage>
        <taxon>Eukaryota</taxon>
        <taxon>Fungi</taxon>
        <taxon>Dikarya</taxon>
        <taxon>Ascomycota</taxon>
        <taxon>Pezizomycotina</taxon>
        <taxon>Eurotiomycetes</taxon>
        <taxon>Eurotiomycetidae</taxon>
        <taxon>Eurotiales</taxon>
        <taxon>Aspergillaceae</taxon>
        <taxon>Aspergillus</taxon>
        <taxon>Aspergillus subgen. Circumdati</taxon>
    </lineage>
</organism>
<feature type="region of interest" description="Disordered" evidence="1">
    <location>
        <begin position="468"/>
        <end position="490"/>
    </location>
</feature>